<proteinExistence type="predicted"/>
<dbReference type="InterPro" id="IPR006680">
    <property type="entry name" value="Amidohydro-rel"/>
</dbReference>
<feature type="domain" description="Amidohydrolase-related" evidence="1">
    <location>
        <begin position="13"/>
        <end position="164"/>
    </location>
</feature>
<reference evidence="2" key="1">
    <citation type="submission" date="2020-06" db="EMBL/GenBank/DDBJ databases">
        <title>Legume-microbial interactions unlock mineral nutrients during tropical forest succession.</title>
        <authorList>
            <person name="Epihov D.Z."/>
        </authorList>
    </citation>
    <scope>NUCLEOTIDE SEQUENCE [LARGE SCALE GENOMIC DNA]</scope>
    <source>
        <strain evidence="2">Pan2503</strain>
    </source>
</reference>
<dbReference type="InterPro" id="IPR032466">
    <property type="entry name" value="Metal_Hydrolase"/>
</dbReference>
<keyword evidence="3" id="KW-1185">Reference proteome</keyword>
<dbReference type="Gene3D" id="2.30.40.10">
    <property type="entry name" value="Urease, subunit C, domain 1"/>
    <property type="match status" value="1"/>
</dbReference>
<dbReference type="Gene3D" id="3.40.50.10910">
    <property type="entry name" value="Amidohydrolase"/>
    <property type="match status" value="1"/>
</dbReference>
<accession>A0A7V8NW55</accession>
<evidence type="ECO:0000259" key="1">
    <source>
        <dbReference type="Pfam" id="PF01979"/>
    </source>
</evidence>
<dbReference type="EMBL" id="JACDQQ010002549">
    <property type="protein sequence ID" value="MBA0088538.1"/>
    <property type="molecule type" value="Genomic_DNA"/>
</dbReference>
<dbReference type="Pfam" id="PF01979">
    <property type="entry name" value="Amidohydro_1"/>
    <property type="match status" value="1"/>
</dbReference>
<dbReference type="AlphaFoldDB" id="A0A7V8NW55"/>
<dbReference type="GO" id="GO:0016810">
    <property type="term" value="F:hydrolase activity, acting on carbon-nitrogen (but not peptide) bonds"/>
    <property type="evidence" value="ECO:0007669"/>
    <property type="project" value="InterPro"/>
</dbReference>
<protein>
    <submittedName>
        <fullName evidence="2">Amidohydrolase family protein</fullName>
    </submittedName>
</protein>
<evidence type="ECO:0000313" key="2">
    <source>
        <dbReference type="EMBL" id="MBA0088538.1"/>
    </source>
</evidence>
<gene>
    <name evidence="2" type="ORF">HRJ53_26425</name>
</gene>
<dbReference type="InterPro" id="IPR011059">
    <property type="entry name" value="Metal-dep_hydrolase_composite"/>
</dbReference>
<comment type="caution">
    <text evidence="2">The sequence shown here is derived from an EMBL/GenBank/DDBJ whole genome shotgun (WGS) entry which is preliminary data.</text>
</comment>
<sequence length="287" mass="31267">MSASTTINGRGKFLLPGLIDTHAHVTYLRFVDGARSAVYDEKTSVASLRLLLAFGITTVRNPGGPTKEAVALRRRVASDEIDGPTVFTAGNILNRSSGSDGLTRAVENDGDVEREVEAQAAAGVDFIKVYANMPPDLVASTIRAAHARGLKVIGHLQATSWTKAAELGIDAICHGASWSTDELPANRRETYVRAMSAEGAMRARLEWLDDVEPDGVEIQTMVREISKRRIPIDPTLIAYATKLLGDSPRFLNSPDLNVAPPLMRSSFQELNFVRDWSIQDFARGHRG</sequence>
<dbReference type="PANTHER" id="PTHR43135">
    <property type="entry name" value="ALPHA-D-RIBOSE 1-METHYLPHOSPHONATE 5-TRIPHOSPHATE DIPHOSPHATASE"/>
    <property type="match status" value="1"/>
</dbReference>
<dbReference type="SUPFAM" id="SSF51556">
    <property type="entry name" value="Metallo-dependent hydrolases"/>
    <property type="match status" value="1"/>
</dbReference>
<dbReference type="Proteomes" id="UP000567293">
    <property type="component" value="Unassembled WGS sequence"/>
</dbReference>
<evidence type="ECO:0000313" key="3">
    <source>
        <dbReference type="Proteomes" id="UP000567293"/>
    </source>
</evidence>
<organism evidence="2 3">
    <name type="scientific">Candidatus Acidiferrum panamense</name>
    <dbReference type="NCBI Taxonomy" id="2741543"/>
    <lineage>
        <taxon>Bacteria</taxon>
        <taxon>Pseudomonadati</taxon>
        <taxon>Acidobacteriota</taxon>
        <taxon>Terriglobia</taxon>
        <taxon>Candidatus Acidiferrales</taxon>
        <taxon>Candidatus Acidiferrum</taxon>
    </lineage>
</organism>
<dbReference type="InterPro" id="IPR051781">
    <property type="entry name" value="Metallo-dep_Hydrolase"/>
</dbReference>
<dbReference type="Gene3D" id="3.30.110.90">
    <property type="entry name" value="Amidohydrolase"/>
    <property type="match status" value="1"/>
</dbReference>
<name>A0A7V8NW55_9BACT</name>
<dbReference type="PANTHER" id="PTHR43135:SF3">
    <property type="entry name" value="ALPHA-D-RIBOSE 1-METHYLPHOSPHONATE 5-TRIPHOSPHATE DIPHOSPHATASE"/>
    <property type="match status" value="1"/>
</dbReference>